<proteinExistence type="predicted"/>
<name>A0A4U9CS03_RAOTE</name>
<dbReference type="EMBL" id="CABDVU010000001">
    <property type="protein sequence ID" value="VTN08510.1"/>
    <property type="molecule type" value="Genomic_DNA"/>
</dbReference>
<gene>
    <name evidence="1" type="primary">uspF_2</name>
    <name evidence="1" type="ORF">NCTC9185_00388</name>
</gene>
<evidence type="ECO:0000313" key="2">
    <source>
        <dbReference type="Proteomes" id="UP000339249"/>
    </source>
</evidence>
<organism evidence="1 2">
    <name type="scientific">Raoultella terrigena</name>
    <name type="common">Klebsiella terrigena</name>
    <dbReference type="NCBI Taxonomy" id="577"/>
    <lineage>
        <taxon>Bacteria</taxon>
        <taxon>Pseudomonadati</taxon>
        <taxon>Pseudomonadota</taxon>
        <taxon>Gammaproteobacteria</taxon>
        <taxon>Enterobacterales</taxon>
        <taxon>Enterobacteriaceae</taxon>
        <taxon>Klebsiella/Raoultella group</taxon>
        <taxon>Raoultella</taxon>
    </lineage>
</organism>
<sequence>MTRIILVPIDISDTELTQRVISHVEAEARMMMPKSTF</sequence>
<dbReference type="AlphaFoldDB" id="A0A4U9CS03"/>
<evidence type="ECO:0000313" key="1">
    <source>
        <dbReference type="EMBL" id="VTN08510.1"/>
    </source>
</evidence>
<reference evidence="1 2" key="1">
    <citation type="submission" date="2019-04" db="EMBL/GenBank/DDBJ databases">
        <authorList>
            <consortium name="Pathogen Informatics"/>
        </authorList>
    </citation>
    <scope>NUCLEOTIDE SEQUENCE [LARGE SCALE GENOMIC DNA]</scope>
    <source>
        <strain evidence="1 2">NCTC9185</strain>
    </source>
</reference>
<accession>A0A4U9CS03</accession>
<protein>
    <submittedName>
        <fullName evidence="1">Universal stress protein F</fullName>
    </submittedName>
</protein>
<dbReference type="Proteomes" id="UP000339249">
    <property type="component" value="Unassembled WGS sequence"/>
</dbReference>